<dbReference type="Pfam" id="PF00497">
    <property type="entry name" value="SBP_bac_3"/>
    <property type="match status" value="1"/>
</dbReference>
<keyword evidence="3 5" id="KW-0732">Signal</keyword>
<evidence type="ECO:0000259" key="6">
    <source>
        <dbReference type="SMART" id="SM00062"/>
    </source>
</evidence>
<dbReference type="PROSITE" id="PS01039">
    <property type="entry name" value="SBP_BACTERIAL_3"/>
    <property type="match status" value="1"/>
</dbReference>
<reference evidence="8" key="1">
    <citation type="journal article" date="2019" name="Int. J. Syst. Evol. Microbiol.">
        <title>The Global Catalogue of Microorganisms (GCM) 10K type strain sequencing project: providing services to taxonomists for standard genome sequencing and annotation.</title>
        <authorList>
            <consortium name="The Broad Institute Genomics Platform"/>
            <consortium name="The Broad Institute Genome Sequencing Center for Infectious Disease"/>
            <person name="Wu L."/>
            <person name="Ma J."/>
        </authorList>
    </citation>
    <scope>NUCLEOTIDE SEQUENCE [LARGE SCALE GENOMIC DNA]</scope>
    <source>
        <strain evidence="8">NBRC 111756</strain>
    </source>
</reference>
<evidence type="ECO:0000256" key="4">
    <source>
        <dbReference type="RuleBase" id="RU003744"/>
    </source>
</evidence>
<dbReference type="CDD" id="cd13702">
    <property type="entry name" value="PBP2_mlr5654_like"/>
    <property type="match status" value="1"/>
</dbReference>
<dbReference type="EMBL" id="JBHSWE010000001">
    <property type="protein sequence ID" value="MFC6671186.1"/>
    <property type="molecule type" value="Genomic_DNA"/>
</dbReference>
<dbReference type="Proteomes" id="UP001596422">
    <property type="component" value="Unassembled WGS sequence"/>
</dbReference>
<dbReference type="Gene3D" id="3.40.190.10">
    <property type="entry name" value="Periplasmic binding protein-like II"/>
    <property type="match status" value="2"/>
</dbReference>
<evidence type="ECO:0000313" key="7">
    <source>
        <dbReference type="EMBL" id="MFC6671186.1"/>
    </source>
</evidence>
<comment type="caution">
    <text evidence="7">The sequence shown here is derived from an EMBL/GenBank/DDBJ whole genome shotgun (WGS) entry which is preliminary data.</text>
</comment>
<comment type="similarity">
    <text evidence="2 4">Belongs to the bacterial solute-binding protein 3 family.</text>
</comment>
<protein>
    <submittedName>
        <fullName evidence="7">ABC transporter substrate-binding protein</fullName>
    </submittedName>
</protein>
<evidence type="ECO:0000313" key="8">
    <source>
        <dbReference type="Proteomes" id="UP001596422"/>
    </source>
</evidence>
<dbReference type="SUPFAM" id="SSF53850">
    <property type="entry name" value="Periplasmic binding protein-like II"/>
    <property type="match status" value="1"/>
</dbReference>
<name>A0ABW2A149_9GAMM</name>
<feature type="domain" description="Solute-binding protein family 3/N-terminal" evidence="6">
    <location>
        <begin position="28"/>
        <end position="257"/>
    </location>
</feature>
<dbReference type="PANTHER" id="PTHR35936:SF17">
    <property type="entry name" value="ARGININE-BINDING EXTRACELLULAR PROTEIN ARTP"/>
    <property type="match status" value="1"/>
</dbReference>
<evidence type="ECO:0000256" key="3">
    <source>
        <dbReference type="ARBA" id="ARBA00022729"/>
    </source>
</evidence>
<evidence type="ECO:0000256" key="5">
    <source>
        <dbReference type="SAM" id="SignalP"/>
    </source>
</evidence>
<dbReference type="InterPro" id="IPR001638">
    <property type="entry name" value="Solute-binding_3/MltF_N"/>
</dbReference>
<dbReference type="RefSeq" id="WP_379909696.1">
    <property type="nucleotide sequence ID" value="NZ_JBHSWE010000001.1"/>
</dbReference>
<evidence type="ECO:0000256" key="2">
    <source>
        <dbReference type="ARBA" id="ARBA00010333"/>
    </source>
</evidence>
<sequence>MKITPWLAGAVMAAGLISNVTLAKDWTQVRIGSEGAYPPFNAINASGELVGFDIDIGKALCEQMQVECTFIAQDWDGIIPGLQSGKYDVILASMSITEERKQQVAFTDPYYRAAMTWVARADEPTPTDFSPEALEGKVLGAQSSTQMAAYLQAVYPDADLRLYRTQDEANMDLSNGRIDLLVGDLLPMLDWVRNGEDGNCCQMVGAPITDSRYAGEGTGMALRHEDRELRGMLNEALAAIIADGTYKAINDRYFSINIHDLK</sequence>
<dbReference type="PANTHER" id="PTHR35936">
    <property type="entry name" value="MEMBRANE-BOUND LYTIC MUREIN TRANSGLYCOSYLASE F"/>
    <property type="match status" value="1"/>
</dbReference>
<feature type="signal peptide" evidence="5">
    <location>
        <begin position="1"/>
        <end position="23"/>
    </location>
</feature>
<organism evidence="7 8">
    <name type="scientific">Marinobacterium aestuariivivens</name>
    <dbReference type="NCBI Taxonomy" id="1698799"/>
    <lineage>
        <taxon>Bacteria</taxon>
        <taxon>Pseudomonadati</taxon>
        <taxon>Pseudomonadota</taxon>
        <taxon>Gammaproteobacteria</taxon>
        <taxon>Oceanospirillales</taxon>
        <taxon>Oceanospirillaceae</taxon>
        <taxon>Marinobacterium</taxon>
    </lineage>
</organism>
<gene>
    <name evidence="7" type="ORF">ACFQDL_14725</name>
</gene>
<feature type="chain" id="PRO_5045063630" evidence="5">
    <location>
        <begin position="24"/>
        <end position="262"/>
    </location>
</feature>
<comment type="subcellular location">
    <subcellularLocation>
        <location evidence="1">Cell envelope</location>
    </subcellularLocation>
</comment>
<evidence type="ECO:0000256" key="1">
    <source>
        <dbReference type="ARBA" id="ARBA00004196"/>
    </source>
</evidence>
<keyword evidence="8" id="KW-1185">Reference proteome</keyword>
<accession>A0ABW2A149</accession>
<dbReference type="SMART" id="SM00062">
    <property type="entry name" value="PBPb"/>
    <property type="match status" value="1"/>
</dbReference>
<proteinExistence type="inferred from homology"/>
<dbReference type="InterPro" id="IPR018313">
    <property type="entry name" value="SBP_3_CS"/>
</dbReference>